<accession>A1ZVY9</accession>
<proteinExistence type="predicted"/>
<comment type="caution">
    <text evidence="1">The sequence shown here is derived from an EMBL/GenBank/DDBJ whole genome shotgun (WGS) entry which is preliminary data.</text>
</comment>
<reference evidence="1 2" key="1">
    <citation type="submission" date="2007-01" db="EMBL/GenBank/DDBJ databases">
        <authorList>
            <person name="Haygood M."/>
            <person name="Podell S."/>
            <person name="Anderson C."/>
            <person name="Hopkinson B."/>
            <person name="Roe K."/>
            <person name="Barbeau K."/>
            <person name="Gaasterland T."/>
            <person name="Ferriera S."/>
            <person name="Johnson J."/>
            <person name="Kravitz S."/>
            <person name="Beeson K."/>
            <person name="Sutton G."/>
            <person name="Rogers Y.-H."/>
            <person name="Friedman R."/>
            <person name="Frazier M."/>
            <person name="Venter J.C."/>
        </authorList>
    </citation>
    <scope>NUCLEOTIDE SEQUENCE [LARGE SCALE GENOMIC DNA]</scope>
    <source>
        <strain evidence="1 2">ATCC 23134</strain>
    </source>
</reference>
<dbReference type="Proteomes" id="UP000004095">
    <property type="component" value="Unassembled WGS sequence"/>
</dbReference>
<protein>
    <submittedName>
        <fullName evidence="1">Uncharacterized protein</fullName>
    </submittedName>
</protein>
<name>A1ZVY9_MICM2</name>
<evidence type="ECO:0000313" key="1">
    <source>
        <dbReference type="EMBL" id="EAY25471.1"/>
    </source>
</evidence>
<sequence>MITYILAKHQEVIKGQVTMTTPNSTTTRRKQNSPKKFMIDTRRAWA</sequence>
<dbReference type="EMBL" id="AAWS01000048">
    <property type="protein sequence ID" value="EAY25471.1"/>
    <property type="molecule type" value="Genomic_DNA"/>
</dbReference>
<keyword evidence="2" id="KW-1185">Reference proteome</keyword>
<dbReference type="AlphaFoldDB" id="A1ZVY9"/>
<organism evidence="1 2">
    <name type="scientific">Microscilla marina ATCC 23134</name>
    <dbReference type="NCBI Taxonomy" id="313606"/>
    <lineage>
        <taxon>Bacteria</taxon>
        <taxon>Pseudomonadati</taxon>
        <taxon>Bacteroidota</taxon>
        <taxon>Cytophagia</taxon>
        <taxon>Cytophagales</taxon>
        <taxon>Microscillaceae</taxon>
        <taxon>Microscilla</taxon>
    </lineage>
</organism>
<evidence type="ECO:0000313" key="2">
    <source>
        <dbReference type="Proteomes" id="UP000004095"/>
    </source>
</evidence>
<gene>
    <name evidence="1" type="ORF">M23134_00825</name>
</gene>